<dbReference type="Proteomes" id="UP001283212">
    <property type="component" value="Unassembled WGS sequence"/>
</dbReference>
<dbReference type="PANTHER" id="PTHR19278:SF41">
    <property type="entry name" value="PYRE-LIKE PROTEIN"/>
    <property type="match status" value="1"/>
</dbReference>
<sequence length="200" mass="21151">MSSLEELMAKAKDLRADGHSSGQIADEMSLSVDTVTWLLTQSKTNTAVPKDVHIDWTTVSSNATLLGGIASMMSACFDAETGGTVDEEIDSVVGISISGVPLATLIAAEDGLDLSIYHPSKHNAEDGPGGISGNFGKISGKRCILVDDVITSGNTLKELVAYLRRHNATPVAILVIFDKRGMTEVDGVPVYSLFSIRLVD</sequence>
<dbReference type="SUPFAM" id="SSF53271">
    <property type="entry name" value="PRTase-like"/>
    <property type="match status" value="1"/>
</dbReference>
<keyword evidence="2 4" id="KW-0238">DNA-binding</keyword>
<evidence type="ECO:0000256" key="4">
    <source>
        <dbReference type="HAMAP-Rule" id="MF_01214"/>
    </source>
</evidence>
<keyword evidence="7" id="KW-1185">Reference proteome</keyword>
<dbReference type="HAMAP" id="MF_01214">
    <property type="entry name" value="GfcR"/>
    <property type="match status" value="1"/>
</dbReference>
<accession>A0AAE4MEG7</accession>
<gene>
    <name evidence="6" type="primary">pyrE_1</name>
    <name evidence="4" type="synonym">gfcR</name>
    <name evidence="6" type="ORF">McpCs1_00050</name>
</gene>
<dbReference type="Pfam" id="PF00156">
    <property type="entry name" value="Pribosyltran"/>
    <property type="match status" value="1"/>
</dbReference>
<dbReference type="InterPro" id="IPR022854">
    <property type="entry name" value="GfcR-like"/>
</dbReference>
<organism evidence="6 7">
    <name type="scientific">Methanorbis rubei</name>
    <dbReference type="NCBI Taxonomy" id="3028300"/>
    <lineage>
        <taxon>Archaea</taxon>
        <taxon>Methanobacteriati</taxon>
        <taxon>Methanobacteriota</taxon>
        <taxon>Stenosarchaea group</taxon>
        <taxon>Methanomicrobia</taxon>
        <taxon>Methanomicrobiales</taxon>
        <taxon>Methanocorpusculaceae</taxon>
        <taxon>Methanorbis</taxon>
    </lineage>
</organism>
<keyword evidence="3 4" id="KW-0804">Transcription</keyword>
<name>A0AAE4MEG7_9EURY</name>
<protein>
    <recommendedName>
        <fullName evidence="4">Transcriptional regulator GfcR</fullName>
    </recommendedName>
</protein>
<feature type="domain" description="Phosphoribosyltransferase" evidence="5">
    <location>
        <begin position="61"/>
        <end position="196"/>
    </location>
</feature>
<dbReference type="GO" id="GO:0006222">
    <property type="term" value="P:UMP biosynthetic process"/>
    <property type="evidence" value="ECO:0007669"/>
    <property type="project" value="TreeGrafter"/>
</dbReference>
<dbReference type="GO" id="GO:0019856">
    <property type="term" value="P:pyrimidine nucleobase biosynthetic process"/>
    <property type="evidence" value="ECO:0007669"/>
    <property type="project" value="TreeGrafter"/>
</dbReference>
<reference evidence="6 7" key="1">
    <citation type="submission" date="2023-06" db="EMBL/GenBank/DDBJ databases">
        <title>Genome sequence of Methancorpusculaceae sp. Cs1.</title>
        <authorList>
            <person name="Protasov E."/>
            <person name="Platt K."/>
            <person name="Poehlein A."/>
            <person name="Daniel R."/>
            <person name="Brune A."/>
        </authorList>
    </citation>
    <scope>NUCLEOTIDE SEQUENCE [LARGE SCALE GENOMIC DNA]</scope>
    <source>
        <strain evidence="6 7">Cs1</strain>
    </source>
</reference>
<evidence type="ECO:0000256" key="2">
    <source>
        <dbReference type="ARBA" id="ARBA00023125"/>
    </source>
</evidence>
<dbReference type="GO" id="GO:0004588">
    <property type="term" value="F:orotate phosphoribosyltransferase activity"/>
    <property type="evidence" value="ECO:0007669"/>
    <property type="project" value="TreeGrafter"/>
</dbReference>
<evidence type="ECO:0000313" key="7">
    <source>
        <dbReference type="Proteomes" id="UP001283212"/>
    </source>
</evidence>
<proteinExistence type="inferred from homology"/>
<dbReference type="RefSeq" id="WP_338095220.1">
    <property type="nucleotide sequence ID" value="NZ_JAWDKB010000001.1"/>
</dbReference>
<dbReference type="InterPro" id="IPR000836">
    <property type="entry name" value="PRTase_dom"/>
</dbReference>
<dbReference type="NCBIfam" id="NF002620">
    <property type="entry name" value="PRK02277.1"/>
    <property type="match status" value="1"/>
</dbReference>
<keyword evidence="1 4" id="KW-0805">Transcription regulation</keyword>
<evidence type="ECO:0000259" key="5">
    <source>
        <dbReference type="Pfam" id="PF00156"/>
    </source>
</evidence>
<dbReference type="Gene3D" id="3.40.50.2020">
    <property type="match status" value="1"/>
</dbReference>
<keyword evidence="6" id="KW-0328">Glycosyltransferase</keyword>
<keyword evidence="6" id="KW-0808">Transferase</keyword>
<evidence type="ECO:0000313" key="6">
    <source>
        <dbReference type="EMBL" id="MDV0442664.1"/>
    </source>
</evidence>
<comment type="caution">
    <text evidence="6">The sequence shown here is derived from an EMBL/GenBank/DDBJ whole genome shotgun (WGS) entry which is preliminary data.</text>
</comment>
<dbReference type="GO" id="GO:0010468">
    <property type="term" value="P:regulation of gene expression"/>
    <property type="evidence" value="ECO:0007669"/>
    <property type="project" value="UniProtKB-UniRule"/>
</dbReference>
<comment type="similarity">
    <text evidence="4">Belongs to the purine/pyrimidine phosphoribosyltransferase family. GfcR subfamily.</text>
</comment>
<evidence type="ECO:0000256" key="1">
    <source>
        <dbReference type="ARBA" id="ARBA00023015"/>
    </source>
</evidence>
<dbReference type="EMBL" id="JAWDKB010000001">
    <property type="protein sequence ID" value="MDV0442664.1"/>
    <property type="molecule type" value="Genomic_DNA"/>
</dbReference>
<dbReference type="InterPro" id="IPR029057">
    <property type="entry name" value="PRTase-like"/>
</dbReference>
<dbReference type="GO" id="GO:0003677">
    <property type="term" value="F:DNA binding"/>
    <property type="evidence" value="ECO:0007669"/>
    <property type="project" value="UniProtKB-UniRule"/>
</dbReference>
<dbReference type="PANTHER" id="PTHR19278">
    <property type="entry name" value="OROTATE PHOSPHORIBOSYLTRANSFERASE"/>
    <property type="match status" value="1"/>
</dbReference>
<comment type="domain">
    <text evidence="4">Contains an N-terminal DNA-binding winged helix-turn-helix domain and a C-terminal regulatory domain (or effector binding domain) resembling phosphoribosyltransferase (PRT) domain.</text>
</comment>
<dbReference type="AlphaFoldDB" id="A0AAE4MEG7"/>
<dbReference type="CDD" id="cd06223">
    <property type="entry name" value="PRTases_typeI"/>
    <property type="match status" value="1"/>
</dbReference>
<evidence type="ECO:0000256" key="3">
    <source>
        <dbReference type="ARBA" id="ARBA00023163"/>
    </source>
</evidence>